<comment type="caution">
    <text evidence="1">The sequence shown here is derived from an EMBL/GenBank/DDBJ whole genome shotgun (WGS) entry which is preliminary data.</text>
</comment>
<dbReference type="Proteomes" id="UP001174909">
    <property type="component" value="Unassembled WGS sequence"/>
</dbReference>
<dbReference type="EMBL" id="CASHTH010001047">
    <property type="protein sequence ID" value="CAI8010601.1"/>
    <property type="molecule type" value="Genomic_DNA"/>
</dbReference>
<accession>A0AA35WB04</accession>
<name>A0AA35WB04_GEOBA</name>
<sequence>MGDEVVQAALVLFHRQNTFLYFRHVLPNHVFVDPQIPLDIVNSIVRFSYKVSSGELKGFLAKYVTQLHNGFITEELLACDTISPHFEKGIYEVHDNIQLLCHTFTLASMRPDTYKNKKVSASADMQINEPALVEEKNKEYLMMCLKPAIPDQKLHNNIPKRSDTVPLIVKFSSGCAPLGCFSGIISCLISQYCWQVISKDNVPKCLARNIASLHDPDLLVNVVLVDFTQHLEIHNDSDLVIRDSPADICSQVYTKVTGAIEKVFGIMHISQEQINVSPAVFCRCPDQQERHFASFVRSNGKYFLCCDNSKSTFAPSVEQLLWMGVGGQLVAKRPRTGDQPDLIQPSHICTAASFSSCTLEDRSFC</sequence>
<evidence type="ECO:0000313" key="2">
    <source>
        <dbReference type="Proteomes" id="UP001174909"/>
    </source>
</evidence>
<organism evidence="1 2">
    <name type="scientific">Geodia barretti</name>
    <name type="common">Barrett's horny sponge</name>
    <dbReference type="NCBI Taxonomy" id="519541"/>
    <lineage>
        <taxon>Eukaryota</taxon>
        <taxon>Metazoa</taxon>
        <taxon>Porifera</taxon>
        <taxon>Demospongiae</taxon>
        <taxon>Heteroscleromorpha</taxon>
        <taxon>Tetractinellida</taxon>
        <taxon>Astrophorina</taxon>
        <taxon>Geodiidae</taxon>
        <taxon>Geodia</taxon>
    </lineage>
</organism>
<reference evidence="1" key="1">
    <citation type="submission" date="2023-03" db="EMBL/GenBank/DDBJ databases">
        <authorList>
            <person name="Steffen K."/>
            <person name="Cardenas P."/>
        </authorList>
    </citation>
    <scope>NUCLEOTIDE SEQUENCE</scope>
</reference>
<keyword evidence="2" id="KW-1185">Reference proteome</keyword>
<evidence type="ECO:0000313" key="1">
    <source>
        <dbReference type="EMBL" id="CAI8010601.1"/>
    </source>
</evidence>
<protein>
    <submittedName>
        <fullName evidence="1">Uncharacterized protein</fullName>
    </submittedName>
</protein>
<dbReference type="AlphaFoldDB" id="A0AA35WB04"/>
<gene>
    <name evidence="1" type="ORF">GBAR_LOCUS6962</name>
</gene>
<proteinExistence type="predicted"/>